<dbReference type="GO" id="GO:0015012">
    <property type="term" value="P:heparan sulfate proteoglycan biosynthetic process"/>
    <property type="evidence" value="ECO:0007669"/>
    <property type="project" value="InterPro"/>
</dbReference>
<dbReference type="Pfam" id="PF06662">
    <property type="entry name" value="C5-epim_C"/>
    <property type="match status" value="1"/>
</dbReference>
<dbReference type="InterPro" id="IPR010598">
    <property type="entry name" value="C5-epim_C"/>
</dbReference>
<dbReference type="Proteomes" id="UP000579605">
    <property type="component" value="Unassembled WGS sequence"/>
</dbReference>
<dbReference type="PANTHER" id="PTHR13174:SF3">
    <property type="entry name" value="D-GLUCURONYL C5-EPIMERASE"/>
    <property type="match status" value="1"/>
</dbReference>
<sequence length="212" mass="23172">MTPAGLLPYELPMGHTYRLDPPWFSAMAQGEAASLLLRGATALRTSELRDAAIKAITCLTESGTDLVAATPDGPVLQEYPTAPPVHVLNGWIFALWGLYDVAAAGSGQVAARARSAFDEGVTALARRLWMYGLEGGWSRYDLRPDGPVNVASPFYHHLHIQQMLALSRLVDDPVFASTAVAWQRAWRSPRTVAIAAGRKLRFRHHHHRGVLG</sequence>
<name>A0A852ZG79_9ACTN</name>
<dbReference type="InterPro" id="IPR039721">
    <property type="entry name" value="C5-epimerase"/>
</dbReference>
<dbReference type="PANTHER" id="PTHR13174">
    <property type="entry name" value="D-GLUCURONYL C5-EPIMERASE"/>
    <property type="match status" value="1"/>
</dbReference>
<gene>
    <name evidence="2" type="ORF">F4554_003526</name>
</gene>
<evidence type="ECO:0000313" key="3">
    <source>
        <dbReference type="Proteomes" id="UP000579605"/>
    </source>
</evidence>
<evidence type="ECO:0000259" key="1">
    <source>
        <dbReference type="Pfam" id="PF06662"/>
    </source>
</evidence>
<dbReference type="GO" id="GO:0047464">
    <property type="term" value="F:heparosan-N-sulfate-glucuronate 5-epimerase activity"/>
    <property type="evidence" value="ECO:0007669"/>
    <property type="project" value="InterPro"/>
</dbReference>
<dbReference type="EMBL" id="JACBZH010000001">
    <property type="protein sequence ID" value="NYH90888.1"/>
    <property type="molecule type" value="Genomic_DNA"/>
</dbReference>
<protein>
    <recommendedName>
        <fullName evidence="1">D-glucuronyl C5-epimerase C-terminal domain-containing protein</fullName>
    </recommendedName>
</protein>
<reference evidence="2 3" key="1">
    <citation type="submission" date="2020-07" db="EMBL/GenBank/DDBJ databases">
        <title>Sequencing the genomes of 1000 actinobacteria strains.</title>
        <authorList>
            <person name="Klenk H.-P."/>
        </authorList>
    </citation>
    <scope>NUCLEOTIDE SEQUENCE [LARGE SCALE GENOMIC DNA]</scope>
    <source>
        <strain evidence="2 3">DSM 18448</strain>
    </source>
</reference>
<dbReference type="RefSeq" id="WP_179788567.1">
    <property type="nucleotide sequence ID" value="NZ_BAAARR010000016.1"/>
</dbReference>
<keyword evidence="3" id="KW-1185">Reference proteome</keyword>
<organism evidence="2 3">
    <name type="scientific">Actinopolymorpha rutila</name>
    <dbReference type="NCBI Taxonomy" id="446787"/>
    <lineage>
        <taxon>Bacteria</taxon>
        <taxon>Bacillati</taxon>
        <taxon>Actinomycetota</taxon>
        <taxon>Actinomycetes</taxon>
        <taxon>Propionibacteriales</taxon>
        <taxon>Actinopolymorphaceae</taxon>
        <taxon>Actinopolymorpha</taxon>
    </lineage>
</organism>
<feature type="domain" description="D-glucuronyl C5-epimerase C-terminal" evidence="1">
    <location>
        <begin position="15"/>
        <end position="183"/>
    </location>
</feature>
<evidence type="ECO:0000313" key="2">
    <source>
        <dbReference type="EMBL" id="NYH90888.1"/>
    </source>
</evidence>
<dbReference type="AlphaFoldDB" id="A0A852ZG79"/>
<accession>A0A852ZG79</accession>
<proteinExistence type="predicted"/>
<comment type="caution">
    <text evidence="2">The sequence shown here is derived from an EMBL/GenBank/DDBJ whole genome shotgun (WGS) entry which is preliminary data.</text>
</comment>